<dbReference type="EMBL" id="MU277218">
    <property type="protein sequence ID" value="KAI0060620.1"/>
    <property type="molecule type" value="Genomic_DNA"/>
</dbReference>
<keyword evidence="2" id="KW-1185">Reference proteome</keyword>
<proteinExistence type="predicted"/>
<dbReference type="Proteomes" id="UP000814140">
    <property type="component" value="Unassembled WGS sequence"/>
</dbReference>
<reference evidence="1" key="2">
    <citation type="journal article" date="2022" name="New Phytol.">
        <title>Evolutionary transition to the ectomycorrhizal habit in the genomes of a hyperdiverse lineage of mushroom-forming fungi.</title>
        <authorList>
            <person name="Looney B."/>
            <person name="Miyauchi S."/>
            <person name="Morin E."/>
            <person name="Drula E."/>
            <person name="Courty P.E."/>
            <person name="Kohler A."/>
            <person name="Kuo A."/>
            <person name="LaButti K."/>
            <person name="Pangilinan J."/>
            <person name="Lipzen A."/>
            <person name="Riley R."/>
            <person name="Andreopoulos W."/>
            <person name="He G."/>
            <person name="Johnson J."/>
            <person name="Nolan M."/>
            <person name="Tritt A."/>
            <person name="Barry K.W."/>
            <person name="Grigoriev I.V."/>
            <person name="Nagy L.G."/>
            <person name="Hibbett D."/>
            <person name="Henrissat B."/>
            <person name="Matheny P.B."/>
            <person name="Labbe J."/>
            <person name="Martin F.M."/>
        </authorList>
    </citation>
    <scope>NUCLEOTIDE SEQUENCE</scope>
    <source>
        <strain evidence="1">HHB10654</strain>
    </source>
</reference>
<comment type="caution">
    <text evidence="1">The sequence shown here is derived from an EMBL/GenBank/DDBJ whole genome shotgun (WGS) entry which is preliminary data.</text>
</comment>
<name>A0ACB8SVY7_9AGAM</name>
<protein>
    <submittedName>
        <fullName evidence="1">Uncharacterized protein</fullName>
    </submittedName>
</protein>
<evidence type="ECO:0000313" key="2">
    <source>
        <dbReference type="Proteomes" id="UP000814140"/>
    </source>
</evidence>
<evidence type="ECO:0000313" key="1">
    <source>
        <dbReference type="EMBL" id="KAI0060620.1"/>
    </source>
</evidence>
<sequence>MLPIVSYPLHASQPPPVYVFDPEHPPAGVLRLGASPGYNNTSEWRVYRAGCRYKEWPNGIQRRIAVGQLVYARSMVPVGPDDTSYVILYGEVTEVKRIMKNWVVFTVRTWSGVERELQVPARMAKLTGIWLTRQNLGDVEPDTISDHPTPHTPRSEGTPPLSFPAPQPTPLLYTVRSTLRQVFACF</sequence>
<gene>
    <name evidence="1" type="ORF">BV25DRAFT_1917691</name>
</gene>
<accession>A0ACB8SVY7</accession>
<reference evidence="1" key="1">
    <citation type="submission" date="2021-03" db="EMBL/GenBank/DDBJ databases">
        <authorList>
            <consortium name="DOE Joint Genome Institute"/>
            <person name="Ahrendt S."/>
            <person name="Looney B.P."/>
            <person name="Miyauchi S."/>
            <person name="Morin E."/>
            <person name="Drula E."/>
            <person name="Courty P.E."/>
            <person name="Chicoki N."/>
            <person name="Fauchery L."/>
            <person name="Kohler A."/>
            <person name="Kuo A."/>
            <person name="Labutti K."/>
            <person name="Pangilinan J."/>
            <person name="Lipzen A."/>
            <person name="Riley R."/>
            <person name="Andreopoulos W."/>
            <person name="He G."/>
            <person name="Johnson J."/>
            <person name="Barry K.W."/>
            <person name="Grigoriev I.V."/>
            <person name="Nagy L."/>
            <person name="Hibbett D."/>
            <person name="Henrissat B."/>
            <person name="Matheny P.B."/>
            <person name="Labbe J."/>
            <person name="Martin F."/>
        </authorList>
    </citation>
    <scope>NUCLEOTIDE SEQUENCE</scope>
    <source>
        <strain evidence="1">HHB10654</strain>
    </source>
</reference>
<organism evidence="1 2">
    <name type="scientific">Artomyces pyxidatus</name>
    <dbReference type="NCBI Taxonomy" id="48021"/>
    <lineage>
        <taxon>Eukaryota</taxon>
        <taxon>Fungi</taxon>
        <taxon>Dikarya</taxon>
        <taxon>Basidiomycota</taxon>
        <taxon>Agaricomycotina</taxon>
        <taxon>Agaricomycetes</taxon>
        <taxon>Russulales</taxon>
        <taxon>Auriscalpiaceae</taxon>
        <taxon>Artomyces</taxon>
    </lineage>
</organism>